<keyword evidence="4 5" id="KW-0732">Signal</keyword>
<dbReference type="SUPFAM" id="SSF53850">
    <property type="entry name" value="Periplasmic binding protein-like II"/>
    <property type="match status" value="1"/>
</dbReference>
<dbReference type="HOGENOM" id="CLU_031285_3_1_11"/>
<evidence type="ECO:0000313" key="7">
    <source>
        <dbReference type="Proteomes" id="UP000002007"/>
    </source>
</evidence>
<feature type="chain" id="PRO_5002746430" evidence="5">
    <location>
        <begin position="34"/>
        <end position="436"/>
    </location>
</feature>
<accession>A9WNW1</accession>
<evidence type="ECO:0000313" key="6">
    <source>
        <dbReference type="EMBL" id="ABY22756.1"/>
    </source>
</evidence>
<evidence type="ECO:0000256" key="1">
    <source>
        <dbReference type="ARBA" id="ARBA00004196"/>
    </source>
</evidence>
<evidence type="ECO:0000256" key="4">
    <source>
        <dbReference type="ARBA" id="ARBA00022729"/>
    </source>
</evidence>
<keyword evidence="3" id="KW-0813">Transport</keyword>
<dbReference type="PROSITE" id="PS51257">
    <property type="entry name" value="PROKAR_LIPOPROTEIN"/>
    <property type="match status" value="1"/>
</dbReference>
<dbReference type="Gene3D" id="3.40.190.10">
    <property type="entry name" value="Periplasmic binding protein-like II"/>
    <property type="match status" value="1"/>
</dbReference>
<keyword evidence="6" id="KW-0762">Sugar transport</keyword>
<dbReference type="GO" id="GO:0030313">
    <property type="term" value="C:cell envelope"/>
    <property type="evidence" value="ECO:0007669"/>
    <property type="project" value="UniProtKB-SubCell"/>
</dbReference>
<name>A9WNW1_RENSM</name>
<protein>
    <submittedName>
        <fullName evidence="6">ABC-type sugar transporter, periplasmic component</fullName>
    </submittedName>
</protein>
<comment type="similarity">
    <text evidence="2">Belongs to the bacterial solute-binding protein 1 family.</text>
</comment>
<dbReference type="AlphaFoldDB" id="A9WNW1"/>
<dbReference type="SMR" id="A9WNW1"/>
<dbReference type="Proteomes" id="UP000002007">
    <property type="component" value="Chromosome"/>
</dbReference>
<dbReference type="InterPro" id="IPR050490">
    <property type="entry name" value="Bact_solute-bd_prot1"/>
</dbReference>
<evidence type="ECO:0000256" key="5">
    <source>
        <dbReference type="SAM" id="SignalP"/>
    </source>
</evidence>
<dbReference type="Pfam" id="PF13416">
    <property type="entry name" value="SBP_bac_8"/>
    <property type="match status" value="1"/>
</dbReference>
<organism evidence="6 7">
    <name type="scientific">Renibacterium salmoninarum (strain ATCC 33209 / DSM 20767 / JCM 11484 / NBRC 15589 / NCIMB 2235)</name>
    <dbReference type="NCBI Taxonomy" id="288705"/>
    <lineage>
        <taxon>Bacteria</taxon>
        <taxon>Bacillati</taxon>
        <taxon>Actinomycetota</taxon>
        <taxon>Actinomycetes</taxon>
        <taxon>Micrococcales</taxon>
        <taxon>Micrococcaceae</taxon>
        <taxon>Renibacterium</taxon>
    </lineage>
</organism>
<dbReference type="PANTHER" id="PTHR43649:SF31">
    <property type="entry name" value="SN-GLYCEROL-3-PHOSPHATE-BINDING PERIPLASMIC PROTEIN UGPB"/>
    <property type="match status" value="1"/>
</dbReference>
<dbReference type="RefSeq" id="WP_012244448.1">
    <property type="nucleotide sequence ID" value="NC_010168.1"/>
</dbReference>
<evidence type="ECO:0000256" key="2">
    <source>
        <dbReference type="ARBA" id="ARBA00008520"/>
    </source>
</evidence>
<feature type="signal peptide" evidence="5">
    <location>
        <begin position="1"/>
        <end position="33"/>
    </location>
</feature>
<sequence>MFFAKKRSTAVGTFAVLAASALLVTACGGGSTAASSNTPPTDSKDPVTISFMHAMSTGALKTSLTKITQDFMAKNPNITVDLQEQPDYATLQTKINAQTAAGTPPMIAQVYSNLADEFASSKVIVPLDDYVSQSKDYGNFYDGVKKDLKLTDGKTRMWPFNKSVVVQYYNPTMVPEAPKTWDDFATAAKKASTGNVVALSIDPGNSSGPAGGTALFEIMAQSFGDPVFASDGTPQFTKDGVVKALDYLKQMKKDGSLALGTKYPGQAALGGQTGAFDISSVASYQFNKAAVGDKFAMGVAALPSGPAGTANQLAGTKIALFDKSTDAQKAAAWKFMQFLTSPEEMAYWSSTTGYLPVSKDTLDQPVFKDYVAKNACVVEATKQLDSASSLPAKSWINKASGPLTLAIQDAINNGTDSKQALEKAQDAALKAQKDAS</sequence>
<dbReference type="PANTHER" id="PTHR43649">
    <property type="entry name" value="ARABINOSE-BINDING PROTEIN-RELATED"/>
    <property type="match status" value="1"/>
</dbReference>
<keyword evidence="7" id="KW-1185">Reference proteome</keyword>
<dbReference type="eggNOG" id="COG1653">
    <property type="taxonomic scope" value="Bacteria"/>
</dbReference>
<comment type="subcellular location">
    <subcellularLocation>
        <location evidence="1">Cell envelope</location>
    </subcellularLocation>
</comment>
<gene>
    <name evidence="6" type="ordered locus">RSal33209_1016</name>
</gene>
<proteinExistence type="inferred from homology"/>
<dbReference type="EMBL" id="CP000910">
    <property type="protein sequence ID" value="ABY22756.1"/>
    <property type="molecule type" value="Genomic_DNA"/>
</dbReference>
<dbReference type="InterPro" id="IPR006059">
    <property type="entry name" value="SBP"/>
</dbReference>
<dbReference type="KEGG" id="rsa:RSal33209_1016"/>
<dbReference type="STRING" id="288705.RSal33209_1016"/>
<evidence type="ECO:0000256" key="3">
    <source>
        <dbReference type="ARBA" id="ARBA00022448"/>
    </source>
</evidence>
<reference evidence="7" key="1">
    <citation type="journal article" date="2008" name="J. Bacteriol.">
        <title>Genome sequence of the fish pathogen Renibacterium salmoninarum suggests reductive evolution away from an environmental Arthrobacter ancestor.</title>
        <authorList>
            <person name="Wiens G.D."/>
            <person name="Rockey D.D."/>
            <person name="Wu Z."/>
            <person name="Chang J."/>
            <person name="Levy R."/>
            <person name="Crane S."/>
            <person name="Chen D.S."/>
            <person name="Capri G.R."/>
            <person name="Burnett J.R."/>
            <person name="Sudheesh P.S."/>
            <person name="Schipma M.J."/>
            <person name="Burd H."/>
            <person name="Bhattacharyya A."/>
            <person name="Rhodes L.D."/>
            <person name="Kaul R."/>
            <person name="Strom M.S."/>
        </authorList>
    </citation>
    <scope>NUCLEOTIDE SEQUENCE [LARGE SCALE GENOMIC DNA]</scope>
    <source>
        <strain evidence="7">ATCC 33209 / DSM 20767 / JCM 11484 / NBRC 15589 / NCIMB 2235</strain>
    </source>
</reference>